<sequence>MQDGRRIHTTMFGTSRPQPRDGAPAGRSGSVEQCFATLCSWHSPLSCCCCRGSEGHGGSRNHRPELLCWHRWRFRQRYVAAADQSNKIMSTRNAFPRQSELSGRGAPLGDVSLNPTLRDVLLKVGEHSQPELRGKLLSKPISTTKFCIFEGCRKFLQIPNLPCILWRLERKLLMCFLIASVYCVRQISLPQTSQWRWPRRVDLTQEGCKGPPHPEPQF</sequence>
<feature type="region of interest" description="Disordered" evidence="1">
    <location>
        <begin position="1"/>
        <end position="27"/>
    </location>
</feature>
<dbReference type="AlphaFoldDB" id="A0AA39YFI4"/>
<organism evidence="2 3">
    <name type="scientific">Cercophora newfieldiana</name>
    <dbReference type="NCBI Taxonomy" id="92897"/>
    <lineage>
        <taxon>Eukaryota</taxon>
        <taxon>Fungi</taxon>
        <taxon>Dikarya</taxon>
        <taxon>Ascomycota</taxon>
        <taxon>Pezizomycotina</taxon>
        <taxon>Sordariomycetes</taxon>
        <taxon>Sordariomycetidae</taxon>
        <taxon>Sordariales</taxon>
        <taxon>Lasiosphaeriaceae</taxon>
        <taxon>Cercophora</taxon>
    </lineage>
</organism>
<dbReference type="Proteomes" id="UP001174936">
    <property type="component" value="Unassembled WGS sequence"/>
</dbReference>
<gene>
    <name evidence="2" type="ORF">B0T16DRAFT_79129</name>
</gene>
<accession>A0AA39YFI4</accession>
<evidence type="ECO:0000256" key="1">
    <source>
        <dbReference type="SAM" id="MobiDB-lite"/>
    </source>
</evidence>
<evidence type="ECO:0000313" key="2">
    <source>
        <dbReference type="EMBL" id="KAK0651429.1"/>
    </source>
</evidence>
<name>A0AA39YFI4_9PEZI</name>
<evidence type="ECO:0000313" key="3">
    <source>
        <dbReference type="Proteomes" id="UP001174936"/>
    </source>
</evidence>
<protein>
    <submittedName>
        <fullName evidence="2">Uncharacterized protein</fullName>
    </submittedName>
</protein>
<keyword evidence="3" id="KW-1185">Reference proteome</keyword>
<comment type="caution">
    <text evidence="2">The sequence shown here is derived from an EMBL/GenBank/DDBJ whole genome shotgun (WGS) entry which is preliminary data.</text>
</comment>
<dbReference type="EMBL" id="JAULSV010000002">
    <property type="protein sequence ID" value="KAK0651429.1"/>
    <property type="molecule type" value="Genomic_DNA"/>
</dbReference>
<proteinExistence type="predicted"/>
<reference evidence="2" key="1">
    <citation type="submission" date="2023-06" db="EMBL/GenBank/DDBJ databases">
        <title>Genome-scale phylogeny and comparative genomics of the fungal order Sordariales.</title>
        <authorList>
            <consortium name="Lawrence Berkeley National Laboratory"/>
            <person name="Hensen N."/>
            <person name="Bonometti L."/>
            <person name="Westerberg I."/>
            <person name="Brannstrom I.O."/>
            <person name="Guillou S."/>
            <person name="Cros-Aarteil S."/>
            <person name="Calhoun S."/>
            <person name="Haridas S."/>
            <person name="Kuo A."/>
            <person name="Mondo S."/>
            <person name="Pangilinan J."/>
            <person name="Riley R."/>
            <person name="Labutti K."/>
            <person name="Andreopoulos B."/>
            <person name="Lipzen A."/>
            <person name="Chen C."/>
            <person name="Yanf M."/>
            <person name="Daum C."/>
            <person name="Ng V."/>
            <person name="Clum A."/>
            <person name="Steindorff A."/>
            <person name="Ohm R."/>
            <person name="Martin F."/>
            <person name="Silar P."/>
            <person name="Natvig D."/>
            <person name="Lalanne C."/>
            <person name="Gautier V."/>
            <person name="Ament-Velasquez S.L."/>
            <person name="Kruys A."/>
            <person name="Hutchinson M.I."/>
            <person name="Powell A.J."/>
            <person name="Barry K."/>
            <person name="Miller A.N."/>
            <person name="Grigoriev I.V."/>
            <person name="Debuchy R."/>
            <person name="Gladieux P."/>
            <person name="Thoren M.H."/>
            <person name="Johannesson H."/>
        </authorList>
    </citation>
    <scope>NUCLEOTIDE SEQUENCE</scope>
    <source>
        <strain evidence="2">SMH2532-1</strain>
    </source>
</reference>